<keyword evidence="3" id="KW-1185">Reference proteome</keyword>
<sequence length="176" mass="20250">MKERVEEESRKGNIQEFFSVLASKVAMFITVRLGGLVRGSKKFWPHQWWFVRIYFCNFRKKELKNSYVPLGLEFVALAYLACIQSLASRVVDGLGRRRSIFGIGRYSQIASPEHPADLLDSELSKVGFFLVLAHVRRNCGWHAGYERSVLFGSFPSACPLSLASWLQIFRRTIFNH</sequence>
<proteinExistence type="predicted"/>
<name>A0A3M7RU66_BRAPC</name>
<keyword evidence="1" id="KW-0472">Membrane</keyword>
<keyword evidence="1" id="KW-0812">Transmembrane</keyword>
<accession>A0A3M7RU66</accession>
<keyword evidence="1" id="KW-1133">Transmembrane helix</keyword>
<gene>
    <name evidence="2" type="ORF">BpHYR1_028559</name>
</gene>
<feature type="transmembrane region" description="Helical" evidence="1">
    <location>
        <begin position="67"/>
        <end position="87"/>
    </location>
</feature>
<organism evidence="2 3">
    <name type="scientific">Brachionus plicatilis</name>
    <name type="common">Marine rotifer</name>
    <name type="synonym">Brachionus muelleri</name>
    <dbReference type="NCBI Taxonomy" id="10195"/>
    <lineage>
        <taxon>Eukaryota</taxon>
        <taxon>Metazoa</taxon>
        <taxon>Spiralia</taxon>
        <taxon>Gnathifera</taxon>
        <taxon>Rotifera</taxon>
        <taxon>Eurotatoria</taxon>
        <taxon>Monogononta</taxon>
        <taxon>Pseudotrocha</taxon>
        <taxon>Ploima</taxon>
        <taxon>Brachionidae</taxon>
        <taxon>Brachionus</taxon>
    </lineage>
</organism>
<dbReference type="EMBL" id="REGN01002602">
    <property type="protein sequence ID" value="RNA27086.1"/>
    <property type="molecule type" value="Genomic_DNA"/>
</dbReference>
<evidence type="ECO:0000256" key="1">
    <source>
        <dbReference type="SAM" id="Phobius"/>
    </source>
</evidence>
<comment type="caution">
    <text evidence="2">The sequence shown here is derived from an EMBL/GenBank/DDBJ whole genome shotgun (WGS) entry which is preliminary data.</text>
</comment>
<dbReference type="AlphaFoldDB" id="A0A3M7RU66"/>
<evidence type="ECO:0000313" key="2">
    <source>
        <dbReference type="EMBL" id="RNA27086.1"/>
    </source>
</evidence>
<evidence type="ECO:0000313" key="3">
    <source>
        <dbReference type="Proteomes" id="UP000276133"/>
    </source>
</evidence>
<dbReference type="Proteomes" id="UP000276133">
    <property type="component" value="Unassembled WGS sequence"/>
</dbReference>
<protein>
    <submittedName>
        <fullName evidence="2">Uncharacterized protein</fullName>
    </submittedName>
</protein>
<reference evidence="2 3" key="1">
    <citation type="journal article" date="2018" name="Sci. Rep.">
        <title>Genomic signatures of local adaptation to the degree of environmental predictability in rotifers.</title>
        <authorList>
            <person name="Franch-Gras L."/>
            <person name="Hahn C."/>
            <person name="Garcia-Roger E.M."/>
            <person name="Carmona M.J."/>
            <person name="Serra M."/>
            <person name="Gomez A."/>
        </authorList>
    </citation>
    <scope>NUCLEOTIDE SEQUENCE [LARGE SCALE GENOMIC DNA]</scope>
    <source>
        <strain evidence="2">HYR1</strain>
    </source>
</reference>